<keyword evidence="2" id="KW-0547">Nucleotide-binding</keyword>
<organism evidence="7 8">
    <name type="scientific">Aspergillus arachidicola</name>
    <dbReference type="NCBI Taxonomy" id="656916"/>
    <lineage>
        <taxon>Eukaryota</taxon>
        <taxon>Fungi</taxon>
        <taxon>Dikarya</taxon>
        <taxon>Ascomycota</taxon>
        <taxon>Pezizomycotina</taxon>
        <taxon>Eurotiomycetes</taxon>
        <taxon>Eurotiomycetidae</taxon>
        <taxon>Eurotiales</taxon>
        <taxon>Aspergillaceae</taxon>
        <taxon>Aspergillus</taxon>
        <taxon>Aspergillus subgen. Circumdati</taxon>
    </lineage>
</organism>
<dbReference type="Proteomes" id="UP000231358">
    <property type="component" value="Unassembled WGS sequence"/>
</dbReference>
<dbReference type="InterPro" id="IPR011009">
    <property type="entry name" value="Kinase-like_dom_sf"/>
</dbReference>
<dbReference type="STRING" id="656916.A0A2G7FQQ5"/>
<dbReference type="GO" id="GO:0005524">
    <property type="term" value="F:ATP binding"/>
    <property type="evidence" value="ECO:0007669"/>
    <property type="project" value="UniProtKB-KW"/>
</dbReference>
<keyword evidence="7" id="KW-0723">Serine/threonine-protein kinase</keyword>
<evidence type="ECO:0000256" key="5">
    <source>
        <dbReference type="ARBA" id="ARBA00037982"/>
    </source>
</evidence>
<dbReference type="PANTHER" id="PTHR11042">
    <property type="entry name" value="EUKARYOTIC TRANSLATION INITIATION FACTOR 2-ALPHA KINASE EIF2-ALPHA KINASE -RELATED"/>
    <property type="match status" value="1"/>
</dbReference>
<keyword evidence="4" id="KW-0067">ATP-binding</keyword>
<keyword evidence="8" id="KW-1185">Reference proteome</keyword>
<dbReference type="Pfam" id="PF00069">
    <property type="entry name" value="Pkinase"/>
    <property type="match status" value="1"/>
</dbReference>
<reference evidence="7 8" key="1">
    <citation type="submission" date="2017-05" db="EMBL/GenBank/DDBJ databases">
        <title>Genome sequence for an aflatoxigenic pathogen of Argentinian peanut, Aspergillus arachidicola.</title>
        <authorList>
            <person name="Moore G."/>
            <person name="Beltz S.B."/>
            <person name="Mack B.M."/>
        </authorList>
    </citation>
    <scope>NUCLEOTIDE SEQUENCE [LARGE SCALE GENOMIC DNA]</scope>
    <source>
        <strain evidence="7 8">CBS 117610</strain>
    </source>
</reference>
<keyword evidence="3 7" id="KW-0418">Kinase</keyword>
<dbReference type="PROSITE" id="PS50011">
    <property type="entry name" value="PROTEIN_KINASE_DOM"/>
    <property type="match status" value="1"/>
</dbReference>
<dbReference type="SUPFAM" id="SSF56112">
    <property type="entry name" value="Protein kinase-like (PK-like)"/>
    <property type="match status" value="1"/>
</dbReference>
<dbReference type="SMART" id="SM00220">
    <property type="entry name" value="S_TKc"/>
    <property type="match status" value="1"/>
</dbReference>
<comment type="caution">
    <text evidence="7">The sequence shown here is derived from an EMBL/GenBank/DDBJ whole genome shotgun (WGS) entry which is preliminary data.</text>
</comment>
<evidence type="ECO:0000256" key="3">
    <source>
        <dbReference type="ARBA" id="ARBA00022777"/>
    </source>
</evidence>
<dbReference type="GO" id="GO:0004674">
    <property type="term" value="F:protein serine/threonine kinase activity"/>
    <property type="evidence" value="ECO:0007669"/>
    <property type="project" value="UniProtKB-KW"/>
</dbReference>
<evidence type="ECO:0000259" key="6">
    <source>
        <dbReference type="PROSITE" id="PS50011"/>
    </source>
</evidence>
<gene>
    <name evidence="7" type="ORF">AARAC_011534</name>
</gene>
<proteinExistence type="inferred from homology"/>
<sequence>MSTPLRAFSRGLELIGKSNQKYTLLDPLLQHKDKPCNVWSAARGNDPIDQFVIKQPNDDDSPGWPDFTKEMEMQELFRRSHYIRRMVDVIPPSLDSEPPCMILEAFENSLWSARLRRPFSLGEMRSVMRSVAIGLGVIHCKNLVHTDLKMENILVTGFDNDMPGDGEVLVTKIADLGMVRPPSQGPITSITYRSPEVYFNKPWTAATDIWSWGIVYLHLLQAHADFDNPGIFDSLKVEGSLDDKENAVRAAMAHEFDLHSVEYYTSDPLSRELLPPKDDTRTELDHWVTKLLDYGIPKKDIEAVHMALNPVPDLRPTVMDLLEFDYV</sequence>
<name>A0A2G7FQQ5_9EURO</name>
<keyword evidence="1" id="KW-0808">Transferase</keyword>
<evidence type="ECO:0000256" key="4">
    <source>
        <dbReference type="ARBA" id="ARBA00022840"/>
    </source>
</evidence>
<dbReference type="Gene3D" id="1.10.510.10">
    <property type="entry name" value="Transferase(Phosphotransferase) domain 1"/>
    <property type="match status" value="1"/>
</dbReference>
<dbReference type="EMBL" id="NEXV01000483">
    <property type="protein sequence ID" value="PIG82893.1"/>
    <property type="molecule type" value="Genomic_DNA"/>
</dbReference>
<comment type="similarity">
    <text evidence="5">Belongs to the protein kinase superfamily. Ser/Thr protein kinase family. GCN2 subfamily.</text>
</comment>
<dbReference type="InterPro" id="IPR050339">
    <property type="entry name" value="CC_SR_Kinase"/>
</dbReference>
<evidence type="ECO:0000256" key="2">
    <source>
        <dbReference type="ARBA" id="ARBA00022741"/>
    </source>
</evidence>
<evidence type="ECO:0000313" key="8">
    <source>
        <dbReference type="Proteomes" id="UP000231358"/>
    </source>
</evidence>
<protein>
    <submittedName>
        <fullName evidence="7">Serine/threonine protein kinase</fullName>
    </submittedName>
</protein>
<dbReference type="InterPro" id="IPR008271">
    <property type="entry name" value="Ser/Thr_kinase_AS"/>
</dbReference>
<dbReference type="InterPro" id="IPR000719">
    <property type="entry name" value="Prot_kinase_dom"/>
</dbReference>
<evidence type="ECO:0000256" key="1">
    <source>
        <dbReference type="ARBA" id="ARBA00022679"/>
    </source>
</evidence>
<dbReference type="GO" id="GO:0005737">
    <property type="term" value="C:cytoplasm"/>
    <property type="evidence" value="ECO:0007669"/>
    <property type="project" value="TreeGrafter"/>
</dbReference>
<dbReference type="AlphaFoldDB" id="A0A2G7FQQ5"/>
<dbReference type="GO" id="GO:0005634">
    <property type="term" value="C:nucleus"/>
    <property type="evidence" value="ECO:0007669"/>
    <property type="project" value="TreeGrafter"/>
</dbReference>
<evidence type="ECO:0000313" key="7">
    <source>
        <dbReference type="EMBL" id="PIG82893.1"/>
    </source>
</evidence>
<accession>A0A2G7FQQ5</accession>
<dbReference type="PROSITE" id="PS00108">
    <property type="entry name" value="PROTEIN_KINASE_ST"/>
    <property type="match status" value="1"/>
</dbReference>
<feature type="domain" description="Protein kinase" evidence="6">
    <location>
        <begin position="9"/>
        <end position="327"/>
    </location>
</feature>